<evidence type="ECO:0000256" key="8">
    <source>
        <dbReference type="ARBA" id="ARBA00022777"/>
    </source>
</evidence>
<dbReference type="Pfam" id="PF00696">
    <property type="entry name" value="AA_kinase"/>
    <property type="match status" value="1"/>
</dbReference>
<accession>A0ABS5QYI6</accession>
<feature type="binding site" evidence="12">
    <location>
        <position position="64"/>
    </location>
    <ligand>
        <name>ATP</name>
        <dbReference type="ChEBI" id="CHEBI:30616"/>
    </ligand>
</feature>
<dbReference type="PIRSF" id="PIRSF005650">
    <property type="entry name" value="Uridylate_kin"/>
    <property type="match status" value="1"/>
</dbReference>
<evidence type="ECO:0000313" key="14">
    <source>
        <dbReference type="EMBL" id="MBS9338263.1"/>
    </source>
</evidence>
<dbReference type="InterPro" id="IPR001048">
    <property type="entry name" value="Asp/Glu/Uridylate_kinase"/>
</dbReference>
<evidence type="ECO:0000256" key="1">
    <source>
        <dbReference type="ARBA" id="ARBA00004496"/>
    </source>
</evidence>
<evidence type="ECO:0000313" key="15">
    <source>
        <dbReference type="Proteomes" id="UP001519504"/>
    </source>
</evidence>
<feature type="binding site" evidence="12">
    <location>
        <begin position="144"/>
        <end position="151"/>
    </location>
    <ligand>
        <name>UMP</name>
        <dbReference type="ChEBI" id="CHEBI:57865"/>
    </ligand>
</feature>
<dbReference type="InterPro" id="IPR015963">
    <property type="entry name" value="Uridylate_kinase_bac"/>
</dbReference>
<dbReference type="SUPFAM" id="SSF53633">
    <property type="entry name" value="Carbamate kinase-like"/>
    <property type="match status" value="1"/>
</dbReference>
<evidence type="ECO:0000256" key="11">
    <source>
        <dbReference type="ARBA" id="ARBA00047767"/>
    </source>
</evidence>
<dbReference type="EC" id="2.7.4.22" evidence="12"/>
<feature type="binding site" evidence="12">
    <location>
        <position position="172"/>
    </location>
    <ligand>
        <name>ATP</name>
        <dbReference type="ChEBI" id="CHEBI:30616"/>
    </ligand>
</feature>
<feature type="binding site" evidence="12">
    <location>
        <begin position="21"/>
        <end position="24"/>
    </location>
    <ligand>
        <name>ATP</name>
        <dbReference type="ChEBI" id="CHEBI:30616"/>
    </ligand>
</feature>
<comment type="caution">
    <text evidence="12">Lacks conserved residue(s) required for the propagation of feature annotation.</text>
</comment>
<dbReference type="CDD" id="cd04254">
    <property type="entry name" value="AAK_UMPK-PyrH-Ec"/>
    <property type="match status" value="1"/>
</dbReference>
<dbReference type="NCBIfam" id="TIGR02075">
    <property type="entry name" value="pyrH_bact"/>
    <property type="match status" value="1"/>
</dbReference>
<feature type="domain" description="Aspartate/glutamate/uridylate kinase" evidence="13">
    <location>
        <begin position="16"/>
        <end position="226"/>
    </location>
</feature>
<keyword evidence="10 12" id="KW-0665">Pyrimidine biosynthesis</keyword>
<comment type="function">
    <text evidence="12">Catalyzes the reversible phosphorylation of UMP to UDP.</text>
</comment>
<evidence type="ECO:0000256" key="6">
    <source>
        <dbReference type="ARBA" id="ARBA00022679"/>
    </source>
</evidence>
<comment type="subunit">
    <text evidence="12">Homohexamer.</text>
</comment>
<dbReference type="InterPro" id="IPR011817">
    <property type="entry name" value="Uridylate_kinase"/>
</dbReference>
<dbReference type="HAMAP" id="MF_01220_B">
    <property type="entry name" value="PyrH_B"/>
    <property type="match status" value="1"/>
</dbReference>
<dbReference type="Proteomes" id="UP001519504">
    <property type="component" value="Unassembled WGS sequence"/>
</dbReference>
<gene>
    <name evidence="12" type="primary">pyrH</name>
    <name evidence="14" type="ORF">G6R29_01260</name>
</gene>
<dbReference type="PANTHER" id="PTHR42833:SF4">
    <property type="entry name" value="URIDYLATE KINASE PUMPKIN, CHLOROPLASTIC"/>
    <property type="match status" value="1"/>
</dbReference>
<feature type="region of interest" description="Involved in allosteric activation by GTP" evidence="12">
    <location>
        <begin position="29"/>
        <end position="34"/>
    </location>
</feature>
<comment type="similarity">
    <text evidence="3 12">Belongs to the UMP kinase family.</text>
</comment>
<evidence type="ECO:0000256" key="10">
    <source>
        <dbReference type="ARBA" id="ARBA00022975"/>
    </source>
</evidence>
<comment type="catalytic activity">
    <reaction evidence="11 12">
        <text>UMP + ATP = UDP + ADP</text>
        <dbReference type="Rhea" id="RHEA:24400"/>
        <dbReference type="ChEBI" id="CHEBI:30616"/>
        <dbReference type="ChEBI" id="CHEBI:57865"/>
        <dbReference type="ChEBI" id="CHEBI:58223"/>
        <dbReference type="ChEBI" id="CHEBI:456216"/>
        <dbReference type="EC" id="2.7.4.22"/>
    </reaction>
</comment>
<keyword evidence="9 12" id="KW-0067">ATP-binding</keyword>
<organism evidence="14 15">
    <name type="scientific">Fructobacillus broussonetiae</name>
    <dbReference type="NCBI Taxonomy" id="2713173"/>
    <lineage>
        <taxon>Bacteria</taxon>
        <taxon>Bacillati</taxon>
        <taxon>Bacillota</taxon>
        <taxon>Bacilli</taxon>
        <taxon>Lactobacillales</taxon>
        <taxon>Lactobacillaceae</taxon>
        <taxon>Fructobacillus</taxon>
    </lineage>
</organism>
<evidence type="ECO:0000256" key="4">
    <source>
        <dbReference type="ARBA" id="ARBA00022490"/>
    </source>
</evidence>
<evidence type="ECO:0000256" key="9">
    <source>
        <dbReference type="ARBA" id="ARBA00022840"/>
    </source>
</evidence>
<dbReference type="Gene3D" id="3.40.1160.10">
    <property type="entry name" value="Acetylglutamate kinase-like"/>
    <property type="match status" value="1"/>
</dbReference>
<comment type="pathway">
    <text evidence="2 12">Pyrimidine metabolism; CTP biosynthesis via de novo pathway; UDP from UMP (UMPK route): step 1/1.</text>
</comment>
<feature type="binding site" evidence="12">
    <location>
        <position position="83"/>
    </location>
    <ligand>
        <name>UMP</name>
        <dbReference type="ChEBI" id="CHEBI:57865"/>
    </ligand>
</feature>
<feature type="binding site" evidence="12">
    <location>
        <position position="68"/>
    </location>
    <ligand>
        <name>ATP</name>
        <dbReference type="ChEBI" id="CHEBI:30616"/>
    </ligand>
</feature>
<keyword evidence="5 12" id="KW-0021">Allosteric enzyme</keyword>
<evidence type="ECO:0000259" key="13">
    <source>
        <dbReference type="Pfam" id="PF00696"/>
    </source>
</evidence>
<feature type="binding site" evidence="12">
    <location>
        <position position="178"/>
    </location>
    <ligand>
        <name>ATP</name>
        <dbReference type="ChEBI" id="CHEBI:30616"/>
    </ligand>
</feature>
<evidence type="ECO:0000256" key="12">
    <source>
        <dbReference type="HAMAP-Rule" id="MF_01220"/>
    </source>
</evidence>
<sequence>MDVKKKGDTMTDKKYKRVLMKLSGEALAGAKGQGIDLETVSSIAQEIKSVHDMGTEIAIVCGGGNLWRGEPASKVGMERSRADYTGMLGTTMNALVLQDALERAGVPTRVQTAITMQQIAEPYIRGRAIRHLEKGRIVIFAAGVGSPYFSTDTTAALRANEINADAILMAKNGVDGVYDSDPRTNPEAQKFEHLTHLDIIKKGLKVMDATASTMSMDNNMPLVVFNLNQPGNIQKVISGEEIGTTITGEE</sequence>
<comment type="activity regulation">
    <text evidence="12">Allosterically activated by GTP. Inhibited by UTP.</text>
</comment>
<evidence type="ECO:0000256" key="3">
    <source>
        <dbReference type="ARBA" id="ARBA00007614"/>
    </source>
</evidence>
<evidence type="ECO:0000256" key="5">
    <source>
        <dbReference type="ARBA" id="ARBA00022533"/>
    </source>
</evidence>
<proteinExistence type="inferred from homology"/>
<dbReference type="GO" id="GO:0033862">
    <property type="term" value="F:UMP kinase activity"/>
    <property type="evidence" value="ECO:0007669"/>
    <property type="project" value="UniProtKB-EC"/>
</dbReference>
<evidence type="ECO:0000256" key="7">
    <source>
        <dbReference type="ARBA" id="ARBA00022741"/>
    </source>
</evidence>
<keyword evidence="4 12" id="KW-0963">Cytoplasm</keyword>
<reference evidence="14 15" key="1">
    <citation type="submission" date="2020-02" db="EMBL/GenBank/DDBJ databases">
        <title>Fructobacillus sp. isolated from paper mulberry of Taiwan.</title>
        <authorList>
            <person name="Lin S.-T."/>
        </authorList>
    </citation>
    <scope>NUCLEOTIDE SEQUENCE [LARGE SCALE GENOMIC DNA]</scope>
    <source>
        <strain evidence="14 15">M2-14</strain>
    </source>
</reference>
<feature type="binding site" evidence="12">
    <location>
        <position position="181"/>
    </location>
    <ligand>
        <name>ATP</name>
        <dbReference type="ChEBI" id="CHEBI:30616"/>
    </ligand>
</feature>
<keyword evidence="15" id="KW-1185">Reference proteome</keyword>
<keyword evidence="6 12" id="KW-0808">Transferase</keyword>
<dbReference type="EMBL" id="JAAMFK010000001">
    <property type="protein sequence ID" value="MBS9338263.1"/>
    <property type="molecule type" value="Genomic_DNA"/>
</dbReference>
<dbReference type="PANTHER" id="PTHR42833">
    <property type="entry name" value="URIDYLATE KINASE"/>
    <property type="match status" value="1"/>
</dbReference>
<dbReference type="InterPro" id="IPR036393">
    <property type="entry name" value="AceGlu_kinase-like_sf"/>
</dbReference>
<name>A0ABS5QYI6_9LACO</name>
<comment type="caution">
    <text evidence="14">The sequence shown here is derived from an EMBL/GenBank/DDBJ whole genome shotgun (WGS) entry which is preliminary data.</text>
</comment>
<feature type="binding site" evidence="12">
    <location>
        <position position="63"/>
    </location>
    <ligand>
        <name>UMP</name>
        <dbReference type="ChEBI" id="CHEBI:57865"/>
    </ligand>
</feature>
<evidence type="ECO:0000256" key="2">
    <source>
        <dbReference type="ARBA" id="ARBA00004791"/>
    </source>
</evidence>
<keyword evidence="8 12" id="KW-0418">Kinase</keyword>
<comment type="subcellular location">
    <subcellularLocation>
        <location evidence="1 12">Cytoplasm</location>
    </subcellularLocation>
</comment>
<keyword evidence="7 12" id="KW-0547">Nucleotide-binding</keyword>
<protein>
    <recommendedName>
        <fullName evidence="12">Uridylate kinase</fullName>
        <shortName evidence="12">UK</shortName>
        <ecNumber evidence="12">2.7.4.22</ecNumber>
    </recommendedName>
    <alternativeName>
        <fullName evidence="12">Uridine monophosphate kinase</fullName>
        <shortName evidence="12">UMP kinase</shortName>
        <shortName evidence="12">UMPK</shortName>
    </alternativeName>
</protein>